<proteinExistence type="predicted"/>
<keyword evidence="3" id="KW-1185">Reference proteome</keyword>
<comment type="caution">
    <text evidence="2">The sequence shown here is derived from an EMBL/GenBank/DDBJ whole genome shotgun (WGS) entry which is preliminary data.</text>
</comment>
<organism evidence="2 3">
    <name type="scientific">Gossypium arboreum</name>
    <name type="common">Tree cotton</name>
    <name type="synonym">Gossypium nanking</name>
    <dbReference type="NCBI Taxonomy" id="29729"/>
    <lineage>
        <taxon>Eukaryota</taxon>
        <taxon>Viridiplantae</taxon>
        <taxon>Streptophyta</taxon>
        <taxon>Embryophyta</taxon>
        <taxon>Tracheophyta</taxon>
        <taxon>Spermatophyta</taxon>
        <taxon>Magnoliopsida</taxon>
        <taxon>eudicotyledons</taxon>
        <taxon>Gunneridae</taxon>
        <taxon>Pentapetalae</taxon>
        <taxon>rosids</taxon>
        <taxon>malvids</taxon>
        <taxon>Malvales</taxon>
        <taxon>Malvaceae</taxon>
        <taxon>Malvoideae</taxon>
        <taxon>Gossypium</taxon>
    </lineage>
</organism>
<dbReference type="Pfam" id="PF25019">
    <property type="entry name" value="LRR_R13L1-DRL21"/>
    <property type="match status" value="1"/>
</dbReference>
<protein>
    <recommendedName>
        <fullName evidence="1">R13L1/DRL21-like LRR repeat region domain-containing protein</fullName>
    </recommendedName>
</protein>
<gene>
    <name evidence="2" type="ORF">PVK06_016871</name>
</gene>
<accession>A0ABR0Q1V7</accession>
<sequence>MVQAMKSWESSSTYMDNLPFQVNVACARDAKSVNLKDKMNLKELEFTWKKHAYGSEVLGQFEADKEVLQQLEPHTNLEHLVIGFYRGTRFPEWVGHSSFLNVVSVH</sequence>
<dbReference type="Proteomes" id="UP001358586">
    <property type="component" value="Chromosome 5"/>
</dbReference>
<reference evidence="2 3" key="1">
    <citation type="submission" date="2023-03" db="EMBL/GenBank/DDBJ databases">
        <title>WGS of Gossypium arboreum.</title>
        <authorList>
            <person name="Yu D."/>
        </authorList>
    </citation>
    <scope>NUCLEOTIDE SEQUENCE [LARGE SCALE GENOMIC DNA]</scope>
    <source>
        <tissue evidence="2">Leaf</tissue>
    </source>
</reference>
<evidence type="ECO:0000313" key="2">
    <source>
        <dbReference type="EMBL" id="KAK5833059.1"/>
    </source>
</evidence>
<name>A0ABR0Q1V7_GOSAR</name>
<feature type="domain" description="R13L1/DRL21-like LRR repeat region" evidence="1">
    <location>
        <begin position="23"/>
        <end position="105"/>
    </location>
</feature>
<evidence type="ECO:0000313" key="3">
    <source>
        <dbReference type="Proteomes" id="UP001358586"/>
    </source>
</evidence>
<dbReference type="InterPro" id="IPR056789">
    <property type="entry name" value="LRR_R13L1-DRL21"/>
</dbReference>
<evidence type="ECO:0000259" key="1">
    <source>
        <dbReference type="Pfam" id="PF25019"/>
    </source>
</evidence>
<dbReference type="EMBL" id="JARKNE010000005">
    <property type="protein sequence ID" value="KAK5833059.1"/>
    <property type="molecule type" value="Genomic_DNA"/>
</dbReference>